<evidence type="ECO:0000256" key="5">
    <source>
        <dbReference type="ARBA" id="ARBA00023136"/>
    </source>
</evidence>
<gene>
    <name evidence="8" type="ORF">E0L32_007784</name>
</gene>
<dbReference type="EMBL" id="SKBQ01000048">
    <property type="protein sequence ID" value="TPX11573.1"/>
    <property type="molecule type" value="Genomic_DNA"/>
</dbReference>
<name>A0A507AV22_9PEZI</name>
<dbReference type="PANTHER" id="PTHR43791">
    <property type="entry name" value="PERMEASE-RELATED"/>
    <property type="match status" value="1"/>
</dbReference>
<evidence type="ECO:0000256" key="1">
    <source>
        <dbReference type="ARBA" id="ARBA00004141"/>
    </source>
</evidence>
<feature type="transmembrane region" description="Helical" evidence="6">
    <location>
        <begin position="334"/>
        <end position="353"/>
    </location>
</feature>
<feature type="transmembrane region" description="Helical" evidence="6">
    <location>
        <begin position="309"/>
        <end position="327"/>
    </location>
</feature>
<feature type="transmembrane region" description="Helical" evidence="6">
    <location>
        <begin position="170"/>
        <end position="195"/>
    </location>
</feature>
<dbReference type="GeneID" id="41975231"/>
<evidence type="ECO:0000256" key="2">
    <source>
        <dbReference type="ARBA" id="ARBA00022448"/>
    </source>
</evidence>
<keyword evidence="2" id="KW-0813">Transport</keyword>
<evidence type="ECO:0000256" key="6">
    <source>
        <dbReference type="SAM" id="Phobius"/>
    </source>
</evidence>
<evidence type="ECO:0000256" key="3">
    <source>
        <dbReference type="ARBA" id="ARBA00022692"/>
    </source>
</evidence>
<protein>
    <recommendedName>
        <fullName evidence="7">Major facilitator superfamily (MFS) profile domain-containing protein</fullName>
    </recommendedName>
</protein>
<evidence type="ECO:0000256" key="4">
    <source>
        <dbReference type="ARBA" id="ARBA00022989"/>
    </source>
</evidence>
<feature type="transmembrane region" description="Helical" evidence="6">
    <location>
        <begin position="81"/>
        <end position="102"/>
    </location>
</feature>
<dbReference type="SUPFAM" id="SSF103473">
    <property type="entry name" value="MFS general substrate transporter"/>
    <property type="match status" value="1"/>
</dbReference>
<dbReference type="InParanoid" id="A0A507AV22"/>
<proteinExistence type="predicted"/>
<dbReference type="Gene3D" id="1.20.1250.20">
    <property type="entry name" value="MFS general substrate transporter like domains"/>
    <property type="match status" value="1"/>
</dbReference>
<dbReference type="FunFam" id="1.20.1250.20:FF:000188">
    <property type="entry name" value="MFS general substrate transporter"/>
    <property type="match status" value="1"/>
</dbReference>
<keyword evidence="4 6" id="KW-1133">Transmembrane helix</keyword>
<keyword evidence="9" id="KW-1185">Reference proteome</keyword>
<dbReference type="AlphaFoldDB" id="A0A507AV22"/>
<dbReference type="PANTHER" id="PTHR43791:SF50">
    <property type="entry name" value="TRANSPORTER, PUTATIVE (AFU_ORTHOLOGUE AFUA_2G00840)-RELATED"/>
    <property type="match status" value="1"/>
</dbReference>
<evidence type="ECO:0000313" key="9">
    <source>
        <dbReference type="Proteomes" id="UP000319257"/>
    </source>
</evidence>
<sequence length="505" mass="56518">MDSRTDKERDILDDRPPEITEGETARVVDHIAERQLCRKFDIRLMPVLAIMYLFNALDKGNLGNAQTAKLSDNLNFKPNQYNLLVSIFFVPYVIFAPPIAIIGKKFGAARVLPILMFTFGSMTLLSACVNNFGGLFALRFFLGMAESGFFPLVIYYLTTFYRRGELARRLAIFYAASNIANAFQSGLLAFGVFQIRSKLLVWRYLFLIEGACSVLFSIFAFWYLPRSAAEAKFLGEEEKSLAFHRMQVDSSSVVQEEFNFRDSIKIFTYPTTYCFLLIEICLGVPIQSVALFMPQIIQRLGYGLVKTNLYTVAPNVGGAVMLLILAFSSDLLRIRFPFIMTGFALSFIGFIIYAAISDVQAQLQLAYYACFMMVWGTSAPSVLLSTWYNNNIAHEGRRVVLTSVGVPLANLMGLVSSNIFRENEKPKYPTALITTACFGGCGCLIAGLLGGYMVFDNMRRNRRAGSKTTAADVPTQRLRDGPSAPEFRWFFPMVRWVSGAAPSSD</sequence>
<feature type="transmembrane region" description="Helical" evidence="6">
    <location>
        <begin position="40"/>
        <end position="57"/>
    </location>
</feature>
<dbReference type="Proteomes" id="UP000319257">
    <property type="component" value="Unassembled WGS sequence"/>
</dbReference>
<dbReference type="FunFam" id="1.20.1250.20:FF:000013">
    <property type="entry name" value="MFS general substrate transporter"/>
    <property type="match status" value="1"/>
</dbReference>
<comment type="caution">
    <text evidence="8">The sequence shown here is derived from an EMBL/GenBank/DDBJ whole genome shotgun (WGS) entry which is preliminary data.</text>
</comment>
<organism evidence="8 9">
    <name type="scientific">Thyridium curvatum</name>
    <dbReference type="NCBI Taxonomy" id="1093900"/>
    <lineage>
        <taxon>Eukaryota</taxon>
        <taxon>Fungi</taxon>
        <taxon>Dikarya</taxon>
        <taxon>Ascomycota</taxon>
        <taxon>Pezizomycotina</taxon>
        <taxon>Sordariomycetes</taxon>
        <taxon>Sordariomycetidae</taxon>
        <taxon>Thyridiales</taxon>
        <taxon>Thyridiaceae</taxon>
        <taxon>Thyridium</taxon>
    </lineage>
</organism>
<feature type="transmembrane region" description="Helical" evidence="6">
    <location>
        <begin position="114"/>
        <end position="132"/>
    </location>
</feature>
<evidence type="ECO:0000313" key="8">
    <source>
        <dbReference type="EMBL" id="TPX11573.1"/>
    </source>
</evidence>
<dbReference type="InterPro" id="IPR020846">
    <property type="entry name" value="MFS_dom"/>
</dbReference>
<feature type="transmembrane region" description="Helical" evidence="6">
    <location>
        <begin position="138"/>
        <end position="158"/>
    </location>
</feature>
<feature type="transmembrane region" description="Helical" evidence="6">
    <location>
        <begin position="365"/>
        <end position="387"/>
    </location>
</feature>
<evidence type="ECO:0000259" key="7">
    <source>
        <dbReference type="PROSITE" id="PS50850"/>
    </source>
</evidence>
<reference evidence="8 9" key="1">
    <citation type="submission" date="2019-06" db="EMBL/GenBank/DDBJ databases">
        <title>Draft genome sequence of the filamentous fungus Phialemoniopsis curvata isolated from diesel fuel.</title>
        <authorList>
            <person name="Varaljay V.A."/>
            <person name="Lyon W.J."/>
            <person name="Crouch A.L."/>
            <person name="Drake C.E."/>
            <person name="Hollomon J.M."/>
            <person name="Nadeau L.J."/>
            <person name="Nunn H.S."/>
            <person name="Stevenson B.S."/>
            <person name="Bojanowski C.L."/>
            <person name="Crookes-Goodson W.J."/>
        </authorList>
    </citation>
    <scope>NUCLEOTIDE SEQUENCE [LARGE SCALE GENOMIC DNA]</scope>
    <source>
        <strain evidence="8 9">D216</strain>
    </source>
</reference>
<dbReference type="InterPro" id="IPR036259">
    <property type="entry name" value="MFS_trans_sf"/>
</dbReference>
<dbReference type="OrthoDB" id="2985014at2759"/>
<dbReference type="GO" id="GO:0022857">
    <property type="term" value="F:transmembrane transporter activity"/>
    <property type="evidence" value="ECO:0007669"/>
    <property type="project" value="InterPro"/>
</dbReference>
<dbReference type="PROSITE" id="PS50850">
    <property type="entry name" value="MFS"/>
    <property type="match status" value="1"/>
</dbReference>
<dbReference type="InterPro" id="IPR011701">
    <property type="entry name" value="MFS"/>
</dbReference>
<keyword evidence="5 6" id="KW-0472">Membrane</keyword>
<dbReference type="Pfam" id="PF07690">
    <property type="entry name" value="MFS_1"/>
    <property type="match status" value="1"/>
</dbReference>
<feature type="transmembrane region" description="Helical" evidence="6">
    <location>
        <begin position="399"/>
        <end position="420"/>
    </location>
</feature>
<feature type="domain" description="Major facilitator superfamily (MFS) profile" evidence="7">
    <location>
        <begin position="44"/>
        <end position="505"/>
    </location>
</feature>
<accession>A0A507AV22</accession>
<feature type="transmembrane region" description="Helical" evidence="6">
    <location>
        <begin position="432"/>
        <end position="455"/>
    </location>
</feature>
<feature type="transmembrane region" description="Helical" evidence="6">
    <location>
        <begin position="273"/>
        <end position="297"/>
    </location>
</feature>
<feature type="transmembrane region" description="Helical" evidence="6">
    <location>
        <begin position="201"/>
        <end position="224"/>
    </location>
</feature>
<keyword evidence="3 6" id="KW-0812">Transmembrane</keyword>
<comment type="subcellular location">
    <subcellularLocation>
        <location evidence="1">Membrane</location>
        <topology evidence="1">Multi-pass membrane protein</topology>
    </subcellularLocation>
</comment>
<dbReference type="GO" id="GO:0016020">
    <property type="term" value="C:membrane"/>
    <property type="evidence" value="ECO:0007669"/>
    <property type="project" value="UniProtKB-SubCell"/>
</dbReference>
<dbReference type="RefSeq" id="XP_030993284.1">
    <property type="nucleotide sequence ID" value="XM_031142567.1"/>
</dbReference>